<sequence>MEYVGESEGDRLLCSVTAIREYLCRTRDCRPRYSRVFVTVTEPQRVKHPYTISHWICQVIQRVHVDVSEKDIHLVWVKAHEVRAVATSALFRKIQSIPAIIRAGTWKSMSTFASFYLGNYS</sequence>
<keyword evidence="3" id="KW-1185">Reference proteome</keyword>
<evidence type="ECO:0000313" key="2">
    <source>
        <dbReference type="EMBL" id="MPD02448.1"/>
    </source>
</evidence>
<dbReference type="InterPro" id="IPR013762">
    <property type="entry name" value="Integrase-like_cat_sf"/>
</dbReference>
<dbReference type="PANTHER" id="PTHR35617:SF3">
    <property type="entry name" value="CORE-BINDING (CB) DOMAIN-CONTAINING PROTEIN"/>
    <property type="match status" value="1"/>
</dbReference>
<name>A0A5B7KB40_PORTR</name>
<evidence type="ECO:0000256" key="1">
    <source>
        <dbReference type="ARBA" id="ARBA00023172"/>
    </source>
</evidence>
<keyword evidence="1" id="KW-0233">DNA recombination</keyword>
<reference evidence="2 3" key="1">
    <citation type="submission" date="2019-05" db="EMBL/GenBank/DDBJ databases">
        <title>Another draft genome of Portunus trituberculatus and its Hox gene families provides insights of decapod evolution.</title>
        <authorList>
            <person name="Jeong J.-H."/>
            <person name="Song I."/>
            <person name="Kim S."/>
            <person name="Choi T."/>
            <person name="Kim D."/>
            <person name="Ryu S."/>
            <person name="Kim W."/>
        </authorList>
    </citation>
    <scope>NUCLEOTIDE SEQUENCE [LARGE SCALE GENOMIC DNA]</scope>
    <source>
        <tissue evidence="2">Muscle</tissue>
    </source>
</reference>
<protein>
    <submittedName>
        <fullName evidence="2">Uncharacterized protein</fullName>
    </submittedName>
</protein>
<dbReference type="InterPro" id="IPR011010">
    <property type="entry name" value="DNA_brk_join_enz"/>
</dbReference>
<dbReference type="SUPFAM" id="SSF56349">
    <property type="entry name" value="DNA breaking-rejoining enzymes"/>
    <property type="match status" value="1"/>
</dbReference>
<accession>A0A5B7KB40</accession>
<gene>
    <name evidence="2" type="ORF">E2C01_098032</name>
</gene>
<comment type="caution">
    <text evidence="2">The sequence shown here is derived from an EMBL/GenBank/DDBJ whole genome shotgun (WGS) entry which is preliminary data.</text>
</comment>
<proteinExistence type="predicted"/>
<dbReference type="Gene3D" id="1.10.443.10">
    <property type="entry name" value="Intergrase catalytic core"/>
    <property type="match status" value="1"/>
</dbReference>
<dbReference type="GO" id="GO:0015074">
    <property type="term" value="P:DNA integration"/>
    <property type="evidence" value="ECO:0007669"/>
    <property type="project" value="InterPro"/>
</dbReference>
<dbReference type="EMBL" id="VSRR010131479">
    <property type="protein sequence ID" value="MPD02448.1"/>
    <property type="molecule type" value="Genomic_DNA"/>
</dbReference>
<organism evidence="2 3">
    <name type="scientific">Portunus trituberculatus</name>
    <name type="common">Swimming crab</name>
    <name type="synonym">Neptunus trituberculatus</name>
    <dbReference type="NCBI Taxonomy" id="210409"/>
    <lineage>
        <taxon>Eukaryota</taxon>
        <taxon>Metazoa</taxon>
        <taxon>Ecdysozoa</taxon>
        <taxon>Arthropoda</taxon>
        <taxon>Crustacea</taxon>
        <taxon>Multicrustacea</taxon>
        <taxon>Malacostraca</taxon>
        <taxon>Eumalacostraca</taxon>
        <taxon>Eucarida</taxon>
        <taxon>Decapoda</taxon>
        <taxon>Pleocyemata</taxon>
        <taxon>Brachyura</taxon>
        <taxon>Eubrachyura</taxon>
        <taxon>Portunoidea</taxon>
        <taxon>Portunidae</taxon>
        <taxon>Portuninae</taxon>
        <taxon>Portunus</taxon>
    </lineage>
</organism>
<dbReference type="AlphaFoldDB" id="A0A5B7KB40"/>
<dbReference type="Proteomes" id="UP000324222">
    <property type="component" value="Unassembled WGS sequence"/>
</dbReference>
<dbReference type="GO" id="GO:0003677">
    <property type="term" value="F:DNA binding"/>
    <property type="evidence" value="ECO:0007669"/>
    <property type="project" value="InterPro"/>
</dbReference>
<dbReference type="PANTHER" id="PTHR35617">
    <property type="entry name" value="PHAGE_INTEGRASE DOMAIN-CONTAINING PROTEIN"/>
    <property type="match status" value="1"/>
</dbReference>
<dbReference type="GO" id="GO:0006310">
    <property type="term" value="P:DNA recombination"/>
    <property type="evidence" value="ECO:0007669"/>
    <property type="project" value="UniProtKB-KW"/>
</dbReference>
<evidence type="ECO:0000313" key="3">
    <source>
        <dbReference type="Proteomes" id="UP000324222"/>
    </source>
</evidence>